<dbReference type="InterPro" id="IPR029063">
    <property type="entry name" value="SAM-dependent_MTases_sf"/>
</dbReference>
<evidence type="ECO:0000313" key="4">
    <source>
        <dbReference type="EMBL" id="SAY95690.1"/>
    </source>
</evidence>
<protein>
    <recommendedName>
        <fullName evidence="3">tRNA U34 carboxymethyltransferase</fullName>
        <ecNumber evidence="3">2.5.1.-</ecNumber>
    </recommendedName>
</protein>
<feature type="binding site" evidence="3">
    <location>
        <position position="127"/>
    </location>
    <ligand>
        <name>carboxy-S-adenosyl-L-methionine</name>
        <dbReference type="ChEBI" id="CHEBI:134278"/>
    </ligand>
</feature>
<dbReference type="Proteomes" id="UP000190837">
    <property type="component" value="Unassembled WGS sequence"/>
</dbReference>
<feature type="binding site" evidence="3">
    <location>
        <position position="309"/>
    </location>
    <ligand>
        <name>carboxy-S-adenosyl-L-methionine</name>
        <dbReference type="ChEBI" id="CHEBI:134278"/>
    </ligand>
</feature>
<dbReference type="GO" id="GO:0008168">
    <property type="term" value="F:methyltransferase activity"/>
    <property type="evidence" value="ECO:0007669"/>
    <property type="project" value="TreeGrafter"/>
</dbReference>
<dbReference type="NCBIfam" id="NF011650">
    <property type="entry name" value="PRK15068.1"/>
    <property type="match status" value="1"/>
</dbReference>
<name>A0A1C3HP16_9GAMM</name>
<dbReference type="InterPro" id="IPR027555">
    <property type="entry name" value="Mo5U34_MeTrfas-like"/>
</dbReference>
<evidence type="ECO:0000256" key="1">
    <source>
        <dbReference type="ARBA" id="ARBA00022679"/>
    </source>
</evidence>
<keyword evidence="2 3" id="KW-0819">tRNA processing</keyword>
<feature type="binding site" evidence="3">
    <location>
        <position position="107"/>
    </location>
    <ligand>
        <name>carboxy-S-adenosyl-L-methionine</name>
        <dbReference type="ChEBI" id="CHEBI:134278"/>
    </ligand>
</feature>
<accession>A0A1C3HP16</accession>
<feature type="binding site" evidence="3">
    <location>
        <position position="88"/>
    </location>
    <ligand>
        <name>carboxy-S-adenosyl-L-methionine</name>
        <dbReference type="ChEBI" id="CHEBI:134278"/>
    </ligand>
</feature>
<evidence type="ECO:0000256" key="3">
    <source>
        <dbReference type="HAMAP-Rule" id="MF_01590"/>
    </source>
</evidence>
<sequence length="319" mass="34674">MPHLAPALAQWQHALALKPALATQDDAVRAALARATPHGHFADWLGIIAALPSPVAASIDLQSAAVSASGDTPPNLEAGLRALQPWRKGPFTLYGVHIDSEWRSDLKFARLLAAGVDFSGKHVLDVGCGNGYYSYRALGVGAKMALGLDPSWHYFAQFLALERLLGVQRCAYLPLTLDDCAPTGFDLTLSMGVLYHRRDPLQHLAQLRDTLRDGGQLILETLVIDGDAQTVLVPPDRYAGMRNVWFLPSVAALHRWLARLGFAIAYSGETVATTSAEQRATDWIDRYSLADFMNADFSATIENLPPPQRVIIIATKGRG</sequence>
<dbReference type="SUPFAM" id="SSF53335">
    <property type="entry name" value="S-adenosyl-L-methionine-dependent methyltransferases"/>
    <property type="match status" value="1"/>
</dbReference>
<dbReference type="PANTHER" id="PTHR43464">
    <property type="entry name" value="METHYLTRANSFERASE"/>
    <property type="match status" value="1"/>
</dbReference>
<comment type="subunit">
    <text evidence="3">Homotetramer.</text>
</comment>
<feature type="binding site" evidence="3">
    <location>
        <position position="195"/>
    </location>
    <ligand>
        <name>carboxy-S-adenosyl-L-methionine</name>
        <dbReference type="ChEBI" id="CHEBI:134278"/>
    </ligand>
</feature>
<comment type="function">
    <text evidence="3">Catalyzes carboxymethyl transfer from carboxy-S-adenosyl-L-methionine (Cx-SAM) to 5-hydroxyuridine (ho5U) to form 5-carboxymethoxyuridine (cmo5U) at position 34 in tRNAs.</text>
</comment>
<feature type="binding site" evidence="3">
    <location>
        <position position="102"/>
    </location>
    <ligand>
        <name>carboxy-S-adenosyl-L-methionine</name>
        <dbReference type="ChEBI" id="CHEBI:134278"/>
    </ligand>
</feature>
<dbReference type="CDD" id="cd02440">
    <property type="entry name" value="AdoMet_MTases"/>
    <property type="match status" value="1"/>
</dbReference>
<gene>
    <name evidence="3" type="primary">cmoB</name>
    <name evidence="4" type="ORF">CHUV0807_1471</name>
</gene>
<dbReference type="RefSeq" id="WP_079540848.1">
    <property type="nucleotide sequence ID" value="NZ_CP171111.1"/>
</dbReference>
<feature type="binding site" evidence="3">
    <location>
        <position position="191"/>
    </location>
    <ligand>
        <name>carboxy-S-adenosyl-L-methionine</name>
        <dbReference type="ChEBI" id="CHEBI:134278"/>
    </ligand>
</feature>
<dbReference type="EMBL" id="FKLO01000050">
    <property type="protein sequence ID" value="SAY95690.1"/>
    <property type="molecule type" value="Genomic_DNA"/>
</dbReference>
<comment type="similarity">
    <text evidence="3">Belongs to the class I-like SAM-binding methyltransferase superfamily. CmoB family.</text>
</comment>
<feature type="binding site" evidence="3">
    <location>
        <begin position="149"/>
        <end position="151"/>
    </location>
    <ligand>
        <name>carboxy-S-adenosyl-L-methionine</name>
        <dbReference type="ChEBI" id="CHEBI:134278"/>
    </ligand>
</feature>
<dbReference type="EC" id="2.5.1.-" evidence="3"/>
<organism evidence="4 5">
    <name type="scientific">Cardiobacterium hominis</name>
    <dbReference type="NCBI Taxonomy" id="2718"/>
    <lineage>
        <taxon>Bacteria</taxon>
        <taxon>Pseudomonadati</taxon>
        <taxon>Pseudomonadota</taxon>
        <taxon>Gammaproteobacteria</taxon>
        <taxon>Cardiobacteriales</taxon>
        <taxon>Cardiobacteriaceae</taxon>
        <taxon>Cardiobacterium</taxon>
    </lineage>
</organism>
<dbReference type="PANTHER" id="PTHR43464:SF95">
    <property type="entry name" value="TRNA U34 CARBOXYMETHYLTRANSFERASE"/>
    <property type="match status" value="1"/>
</dbReference>
<dbReference type="Pfam" id="PF08003">
    <property type="entry name" value="Methyltransf_9"/>
    <property type="match status" value="1"/>
</dbReference>
<proteinExistence type="inferred from homology"/>
<reference evidence="5" key="1">
    <citation type="submission" date="2016-04" db="EMBL/GenBank/DDBJ databases">
        <authorList>
            <person name="Tagini F."/>
        </authorList>
    </citation>
    <scope>NUCLEOTIDE SEQUENCE [LARGE SCALE GENOMIC DNA]</scope>
    <source>
        <strain evidence="5">CHUV0807</strain>
    </source>
</reference>
<dbReference type="HAMAP" id="MF_01590">
    <property type="entry name" value="tRNA_carboxymethyltr_CmoB"/>
    <property type="match status" value="1"/>
</dbReference>
<evidence type="ECO:0000313" key="5">
    <source>
        <dbReference type="Proteomes" id="UP000190837"/>
    </source>
</evidence>
<feature type="binding site" evidence="3">
    <location>
        <begin position="177"/>
        <end position="178"/>
    </location>
    <ligand>
        <name>carboxy-S-adenosyl-L-methionine</name>
        <dbReference type="ChEBI" id="CHEBI:134278"/>
    </ligand>
</feature>
<dbReference type="AlphaFoldDB" id="A0A1C3HP16"/>
<dbReference type="GO" id="GO:0016765">
    <property type="term" value="F:transferase activity, transferring alkyl or aryl (other than methyl) groups"/>
    <property type="evidence" value="ECO:0007669"/>
    <property type="project" value="UniProtKB-UniRule"/>
</dbReference>
<keyword evidence="1 3" id="KW-0808">Transferase</keyword>
<comment type="catalytic activity">
    <reaction evidence="3">
        <text>carboxy-S-adenosyl-L-methionine + 5-hydroxyuridine(34) in tRNA = 5-carboxymethoxyuridine(34) in tRNA + S-adenosyl-L-homocysteine + H(+)</text>
        <dbReference type="Rhea" id="RHEA:52848"/>
        <dbReference type="Rhea" id="RHEA-COMP:13381"/>
        <dbReference type="Rhea" id="RHEA-COMP:13383"/>
        <dbReference type="ChEBI" id="CHEBI:15378"/>
        <dbReference type="ChEBI" id="CHEBI:57856"/>
        <dbReference type="ChEBI" id="CHEBI:134278"/>
        <dbReference type="ChEBI" id="CHEBI:136877"/>
        <dbReference type="ChEBI" id="CHEBI:136879"/>
    </reaction>
</comment>
<evidence type="ECO:0000256" key="2">
    <source>
        <dbReference type="ARBA" id="ARBA00022694"/>
    </source>
</evidence>
<dbReference type="NCBIfam" id="TIGR00452">
    <property type="entry name" value="tRNA 5-methoxyuridine(34)/uridine 5-oxyacetic acid(34) synthase CmoB"/>
    <property type="match status" value="1"/>
</dbReference>
<dbReference type="GO" id="GO:0002098">
    <property type="term" value="P:tRNA wobble uridine modification"/>
    <property type="evidence" value="ECO:0007669"/>
    <property type="project" value="InterPro"/>
</dbReference>
<dbReference type="InterPro" id="IPR010017">
    <property type="entry name" value="CmoB"/>
</dbReference>
<dbReference type="Gene3D" id="3.40.50.150">
    <property type="entry name" value="Vaccinia Virus protein VP39"/>
    <property type="match status" value="1"/>
</dbReference>